<gene>
    <name evidence="2" type="ORF">ACFQ4H_12780</name>
</gene>
<feature type="region of interest" description="Disordered" evidence="1">
    <location>
        <begin position="83"/>
        <end position="105"/>
    </location>
</feature>
<accession>A0ABW3YFX5</accession>
<evidence type="ECO:0000313" key="2">
    <source>
        <dbReference type="EMBL" id="MFD1321968.1"/>
    </source>
</evidence>
<dbReference type="Proteomes" id="UP001597260">
    <property type="component" value="Unassembled WGS sequence"/>
</dbReference>
<dbReference type="EMBL" id="JBHTMP010000016">
    <property type="protein sequence ID" value="MFD1321968.1"/>
    <property type="molecule type" value="Genomic_DNA"/>
</dbReference>
<dbReference type="RefSeq" id="WP_377570410.1">
    <property type="nucleotide sequence ID" value="NZ_JBHTMP010000016.1"/>
</dbReference>
<reference evidence="3" key="1">
    <citation type="journal article" date="2019" name="Int. J. Syst. Evol. Microbiol.">
        <title>The Global Catalogue of Microorganisms (GCM) 10K type strain sequencing project: providing services to taxonomists for standard genome sequencing and annotation.</title>
        <authorList>
            <consortium name="The Broad Institute Genomics Platform"/>
            <consortium name="The Broad Institute Genome Sequencing Center for Infectious Disease"/>
            <person name="Wu L."/>
            <person name="Ma J."/>
        </authorList>
    </citation>
    <scope>NUCLEOTIDE SEQUENCE [LARGE SCALE GENOMIC DNA]</scope>
    <source>
        <strain evidence="3">JCM 31037</strain>
    </source>
</reference>
<protein>
    <submittedName>
        <fullName evidence="2">Uncharacterized protein</fullName>
    </submittedName>
</protein>
<comment type="caution">
    <text evidence="2">The sequence shown here is derived from an EMBL/GenBank/DDBJ whole genome shotgun (WGS) entry which is preliminary data.</text>
</comment>
<organism evidence="2 3">
    <name type="scientific">Micromonospora sonneratiae</name>
    <dbReference type="NCBI Taxonomy" id="1184706"/>
    <lineage>
        <taxon>Bacteria</taxon>
        <taxon>Bacillati</taxon>
        <taxon>Actinomycetota</taxon>
        <taxon>Actinomycetes</taxon>
        <taxon>Micromonosporales</taxon>
        <taxon>Micromonosporaceae</taxon>
        <taxon>Micromonospora</taxon>
    </lineage>
</organism>
<sequence>MTRRLFAIERYDGLGEEASPALLSLLTTADTRLVCAVRLPADDVVLALVESPDQETVVSVAVTAGWRVDRLGPATLIFPYDPDRRVIPEAGDGGPPEHGGPDADE</sequence>
<keyword evidence="3" id="KW-1185">Reference proteome</keyword>
<name>A0ABW3YFX5_9ACTN</name>
<evidence type="ECO:0000256" key="1">
    <source>
        <dbReference type="SAM" id="MobiDB-lite"/>
    </source>
</evidence>
<proteinExistence type="predicted"/>
<evidence type="ECO:0000313" key="3">
    <source>
        <dbReference type="Proteomes" id="UP001597260"/>
    </source>
</evidence>